<accession>A0A7S2TLN0</accession>
<dbReference type="InterPro" id="IPR052184">
    <property type="entry name" value="SDR_enzymes"/>
</dbReference>
<dbReference type="PRINTS" id="PR00081">
    <property type="entry name" value="GDHRDH"/>
</dbReference>
<proteinExistence type="predicted"/>
<organism evidence="2">
    <name type="scientific">Lotharella oceanica</name>
    <dbReference type="NCBI Taxonomy" id="641309"/>
    <lineage>
        <taxon>Eukaryota</taxon>
        <taxon>Sar</taxon>
        <taxon>Rhizaria</taxon>
        <taxon>Cercozoa</taxon>
        <taxon>Chlorarachniophyceae</taxon>
        <taxon>Lotharella</taxon>
    </lineage>
</organism>
<dbReference type="PANTHER" id="PTHR45458:SF2">
    <property type="entry name" value="OXIDOREDUCTASE, SHORT CHAIN DEHYDROGENASE_REDUCTASE FAMILY SUPERFAMILY (AFU_ORTHOLOGUE AFUA_3G13450)"/>
    <property type="match status" value="1"/>
</dbReference>
<dbReference type="InterPro" id="IPR036291">
    <property type="entry name" value="NAD(P)-bd_dom_sf"/>
</dbReference>
<dbReference type="AlphaFoldDB" id="A0A7S2TLN0"/>
<sequence length="300" mass="32731">MFQKFKKTMSSTGQKMKHTSNMLKSQASGVSEADKKKRYQTYKGANNERYLYIETVFKGAEFKAKIVLVVGGGHGIGPALIRLLNENHAAVMTTVPEESKAKFPHGVQVIKGIDPAKASDAQKITKALEWRKVDIVIINEPPTIPTPNAVTCGINGEAAHRMLDLHALAPVNVVGSLLSAGSLKEGSKVVNINSQDASIAWRKVQGEVPFDYSYHMARCAANMAMKLLAIEVKEMGITVVTMHPGFNKTELSAGQEKMYDEEGAVDPEVGAMRTLHEITRINAKKNGKFVNVEDGLGIPW</sequence>
<evidence type="ECO:0008006" key="3">
    <source>
        <dbReference type="Google" id="ProtNLM"/>
    </source>
</evidence>
<reference evidence="2" key="1">
    <citation type="submission" date="2021-01" db="EMBL/GenBank/DDBJ databases">
        <authorList>
            <person name="Corre E."/>
            <person name="Pelletier E."/>
            <person name="Niang G."/>
            <person name="Scheremetjew M."/>
            <person name="Finn R."/>
            <person name="Kale V."/>
            <person name="Holt S."/>
            <person name="Cochrane G."/>
            <person name="Meng A."/>
            <person name="Brown T."/>
            <person name="Cohen L."/>
        </authorList>
    </citation>
    <scope>NUCLEOTIDE SEQUENCE</scope>
    <source>
        <strain evidence="2">CCMP622</strain>
    </source>
</reference>
<dbReference type="Pfam" id="PF00106">
    <property type="entry name" value="adh_short"/>
    <property type="match status" value="1"/>
</dbReference>
<dbReference type="SUPFAM" id="SSF51735">
    <property type="entry name" value="NAD(P)-binding Rossmann-fold domains"/>
    <property type="match status" value="1"/>
</dbReference>
<dbReference type="GO" id="GO:0016616">
    <property type="term" value="F:oxidoreductase activity, acting on the CH-OH group of donors, NAD or NADP as acceptor"/>
    <property type="evidence" value="ECO:0007669"/>
    <property type="project" value="TreeGrafter"/>
</dbReference>
<dbReference type="PANTHER" id="PTHR45458">
    <property type="entry name" value="SHORT-CHAIN DEHYDROGENASE/REDUCTASE SDR"/>
    <property type="match status" value="1"/>
</dbReference>
<gene>
    <name evidence="2" type="ORF">LSP00402_LOCUS6895</name>
</gene>
<evidence type="ECO:0000256" key="1">
    <source>
        <dbReference type="SAM" id="MobiDB-lite"/>
    </source>
</evidence>
<feature type="compositionally biased region" description="Polar residues" evidence="1">
    <location>
        <begin position="8"/>
        <end position="29"/>
    </location>
</feature>
<protein>
    <recommendedName>
        <fullName evidence="3">Short chain dehydrogenase</fullName>
    </recommendedName>
</protein>
<dbReference type="InterPro" id="IPR002347">
    <property type="entry name" value="SDR_fam"/>
</dbReference>
<name>A0A7S2TLN0_9EUKA</name>
<feature type="region of interest" description="Disordered" evidence="1">
    <location>
        <begin position="1"/>
        <end position="35"/>
    </location>
</feature>
<dbReference type="Gene3D" id="3.40.50.720">
    <property type="entry name" value="NAD(P)-binding Rossmann-like Domain"/>
    <property type="match status" value="1"/>
</dbReference>
<evidence type="ECO:0000313" key="2">
    <source>
        <dbReference type="EMBL" id="CAD9757852.1"/>
    </source>
</evidence>
<dbReference type="EMBL" id="HBHP01011153">
    <property type="protein sequence ID" value="CAD9757852.1"/>
    <property type="molecule type" value="Transcribed_RNA"/>
</dbReference>